<dbReference type="Pfam" id="PF07732">
    <property type="entry name" value="Cu-oxidase_3"/>
    <property type="match status" value="1"/>
</dbReference>
<dbReference type="InterPro" id="IPR011707">
    <property type="entry name" value="Cu-oxidase-like_N"/>
</dbReference>
<evidence type="ECO:0000256" key="2">
    <source>
        <dbReference type="ARBA" id="ARBA00022723"/>
    </source>
</evidence>
<evidence type="ECO:0000313" key="8">
    <source>
        <dbReference type="EMBL" id="TRX91707.1"/>
    </source>
</evidence>
<dbReference type="AlphaFoldDB" id="A0A553HUU7"/>
<dbReference type="GO" id="GO:0005507">
    <property type="term" value="F:copper ion binding"/>
    <property type="evidence" value="ECO:0007669"/>
    <property type="project" value="InterPro"/>
</dbReference>
<dbReference type="InterPro" id="IPR001117">
    <property type="entry name" value="Cu-oxidase_2nd"/>
</dbReference>
<dbReference type="STRING" id="2512241.A0A553HUU7"/>
<evidence type="ECO:0008006" key="10">
    <source>
        <dbReference type="Google" id="ProtNLM"/>
    </source>
</evidence>
<sequence>MSSAENDPSTHFGNIDNGVELDLTQFGHEVATVSVSQALSTETKLRVSPPSTGITRYYNFTISRGSRSPDGVSKSMLLVNEQFPGPLIEADWGDMVEVHVRNNIDNPKEGTVIHWHGLSQHNTPWFDGVPSIQQCPIVPGKTFVYRFQAGDPQHFKYDIDLGPILLTDYTHTEYFSYLLALYHIPPDFLPVDNNLINGKMPFDCSLSNATICTSGASRSVFKFETGKTHLLRLINAGNSGIQKFSIDNHDLLVVANDYIPIKPYKTKVVTLGVGQRSDVLVTAGGNPTDAVWIRSEIDVDCLNVTSIQPNATAAVYYPKANIDKLPRTQRTAWSYNKCDPLSKTIPLYPKAPGSPDLIKHISLTVGTNGTGNLVFYVNNASFYARYGQQLSPGTADEPAFIVIQWETDNPGIWPFHCHVSTHASAGLYVNFLQKPDLVTDKRIPDIIRETCGAWNLYAKSNEVNQFDSGLKFRKDISHLQRRSPIFSL</sequence>
<dbReference type="InterPro" id="IPR011706">
    <property type="entry name" value="Cu-oxidase_C"/>
</dbReference>
<dbReference type="Pfam" id="PF07731">
    <property type="entry name" value="Cu-oxidase_2"/>
    <property type="match status" value="1"/>
</dbReference>
<dbReference type="Pfam" id="PF00394">
    <property type="entry name" value="Cu-oxidase"/>
    <property type="match status" value="1"/>
</dbReference>
<dbReference type="InterPro" id="IPR033138">
    <property type="entry name" value="Cu_oxidase_CS"/>
</dbReference>
<dbReference type="PROSITE" id="PS00080">
    <property type="entry name" value="MULTICOPPER_OXIDASE2"/>
    <property type="match status" value="1"/>
</dbReference>
<evidence type="ECO:0000256" key="1">
    <source>
        <dbReference type="ARBA" id="ARBA00010609"/>
    </source>
</evidence>
<comment type="caution">
    <text evidence="8">The sequence shown here is derived from an EMBL/GenBank/DDBJ whole genome shotgun (WGS) entry which is preliminary data.</text>
</comment>
<keyword evidence="9" id="KW-1185">Reference proteome</keyword>
<accession>A0A553HUU7</accession>
<gene>
    <name evidence="8" type="ORF">FHL15_007489</name>
</gene>
<dbReference type="SUPFAM" id="SSF49503">
    <property type="entry name" value="Cupredoxins"/>
    <property type="match status" value="3"/>
</dbReference>
<dbReference type="PANTHER" id="PTHR11709:SF145">
    <property type="entry name" value="LCC1"/>
    <property type="match status" value="1"/>
</dbReference>
<keyword evidence="2" id="KW-0479">Metal-binding</keyword>
<name>A0A553HUU7_9PEZI</name>
<dbReference type="EMBL" id="VFLP01000043">
    <property type="protein sequence ID" value="TRX91707.1"/>
    <property type="molecule type" value="Genomic_DNA"/>
</dbReference>
<feature type="domain" description="Plastocyanin-like" evidence="5">
    <location>
        <begin position="163"/>
        <end position="314"/>
    </location>
</feature>
<organism evidence="8 9">
    <name type="scientific">Xylaria flabelliformis</name>
    <dbReference type="NCBI Taxonomy" id="2512241"/>
    <lineage>
        <taxon>Eukaryota</taxon>
        <taxon>Fungi</taxon>
        <taxon>Dikarya</taxon>
        <taxon>Ascomycota</taxon>
        <taxon>Pezizomycotina</taxon>
        <taxon>Sordariomycetes</taxon>
        <taxon>Xylariomycetidae</taxon>
        <taxon>Xylariales</taxon>
        <taxon>Xylariaceae</taxon>
        <taxon>Xylaria</taxon>
    </lineage>
</organism>
<dbReference type="InterPro" id="IPR045087">
    <property type="entry name" value="Cu-oxidase_fam"/>
</dbReference>
<keyword evidence="3" id="KW-0560">Oxidoreductase</keyword>
<evidence type="ECO:0000259" key="7">
    <source>
        <dbReference type="Pfam" id="PF07732"/>
    </source>
</evidence>
<evidence type="ECO:0000259" key="5">
    <source>
        <dbReference type="Pfam" id="PF00394"/>
    </source>
</evidence>
<evidence type="ECO:0000256" key="4">
    <source>
        <dbReference type="ARBA" id="ARBA00023008"/>
    </source>
</evidence>
<evidence type="ECO:0000256" key="3">
    <source>
        <dbReference type="ARBA" id="ARBA00023002"/>
    </source>
</evidence>
<dbReference type="PROSITE" id="PS00079">
    <property type="entry name" value="MULTICOPPER_OXIDASE1"/>
    <property type="match status" value="1"/>
</dbReference>
<dbReference type="OrthoDB" id="2121828at2759"/>
<comment type="similarity">
    <text evidence="1">Belongs to the multicopper oxidase family.</text>
</comment>
<reference evidence="9" key="1">
    <citation type="submission" date="2019-06" db="EMBL/GenBank/DDBJ databases">
        <title>Draft genome sequence of the griseofulvin-producing fungus Xylaria cubensis strain G536.</title>
        <authorList>
            <person name="Mead M.E."/>
            <person name="Raja H.A."/>
            <person name="Steenwyk J.L."/>
            <person name="Knowles S.L."/>
            <person name="Oberlies N.H."/>
            <person name="Rokas A."/>
        </authorList>
    </citation>
    <scope>NUCLEOTIDE SEQUENCE [LARGE SCALE GENOMIC DNA]</scope>
    <source>
        <strain evidence="9">G536</strain>
    </source>
</reference>
<keyword evidence="4" id="KW-0186">Copper</keyword>
<evidence type="ECO:0000313" key="9">
    <source>
        <dbReference type="Proteomes" id="UP000319160"/>
    </source>
</evidence>
<dbReference type="Gene3D" id="2.60.40.420">
    <property type="entry name" value="Cupredoxins - blue copper proteins"/>
    <property type="match status" value="3"/>
</dbReference>
<dbReference type="PANTHER" id="PTHR11709">
    <property type="entry name" value="MULTI-COPPER OXIDASE"/>
    <property type="match status" value="1"/>
</dbReference>
<evidence type="ECO:0000259" key="6">
    <source>
        <dbReference type="Pfam" id="PF07731"/>
    </source>
</evidence>
<proteinExistence type="inferred from homology"/>
<dbReference type="InterPro" id="IPR002355">
    <property type="entry name" value="Cu_oxidase_Cu_BS"/>
</dbReference>
<dbReference type="Proteomes" id="UP000319160">
    <property type="component" value="Unassembled WGS sequence"/>
</dbReference>
<feature type="domain" description="Plastocyanin-like" evidence="7">
    <location>
        <begin position="63"/>
        <end position="151"/>
    </location>
</feature>
<feature type="domain" description="Plastocyanin-like" evidence="6">
    <location>
        <begin position="400"/>
        <end position="435"/>
    </location>
</feature>
<protein>
    <recommendedName>
        <fullName evidence="10">Plastocyanin-like domain-containing protein</fullName>
    </recommendedName>
</protein>
<dbReference type="InterPro" id="IPR008972">
    <property type="entry name" value="Cupredoxin"/>
</dbReference>
<dbReference type="GO" id="GO:0016491">
    <property type="term" value="F:oxidoreductase activity"/>
    <property type="evidence" value="ECO:0007669"/>
    <property type="project" value="UniProtKB-KW"/>
</dbReference>